<dbReference type="InterPro" id="IPR007219">
    <property type="entry name" value="XnlR_reg_dom"/>
</dbReference>
<dbReference type="PROSITE" id="PS00463">
    <property type="entry name" value="ZN2_CY6_FUNGAL_1"/>
    <property type="match status" value="1"/>
</dbReference>
<dbReference type="AlphaFoldDB" id="A0A1B8GUT1"/>
<feature type="region of interest" description="Disordered" evidence="3">
    <location>
        <begin position="155"/>
        <end position="205"/>
    </location>
</feature>
<dbReference type="GO" id="GO:0006351">
    <property type="term" value="P:DNA-templated transcription"/>
    <property type="evidence" value="ECO:0007669"/>
    <property type="project" value="InterPro"/>
</dbReference>
<dbReference type="GO" id="GO:0003677">
    <property type="term" value="F:DNA binding"/>
    <property type="evidence" value="ECO:0007669"/>
    <property type="project" value="InterPro"/>
</dbReference>
<dbReference type="InterPro" id="IPR052783">
    <property type="entry name" value="Metabolic/Drug-Res_Regulator"/>
</dbReference>
<dbReference type="GO" id="GO:0008270">
    <property type="term" value="F:zinc ion binding"/>
    <property type="evidence" value="ECO:0007669"/>
    <property type="project" value="InterPro"/>
</dbReference>
<dbReference type="InterPro" id="IPR001138">
    <property type="entry name" value="Zn2Cys6_DnaBD"/>
</dbReference>
<dbReference type="PANTHER" id="PTHR47655:SF2">
    <property type="entry name" value="QUINIC ACID UTILIZATION ACTIVATOR"/>
    <property type="match status" value="1"/>
</dbReference>
<dbReference type="Pfam" id="PF04082">
    <property type="entry name" value="Fungal_trans"/>
    <property type="match status" value="1"/>
</dbReference>
<reference evidence="6" key="2">
    <citation type="journal article" date="2018" name="Nat. Commun.">
        <title>Extreme sensitivity to ultraviolet light in the fungal pathogen causing white-nose syndrome of bats.</title>
        <authorList>
            <person name="Palmer J.M."/>
            <person name="Drees K.P."/>
            <person name="Foster J.T."/>
            <person name="Lindner D.L."/>
        </authorList>
    </citation>
    <scope>NUCLEOTIDE SEQUENCE [LARGE SCALE GENOMIC DNA]</scope>
    <source>
        <strain evidence="6">UAMH 10579</strain>
    </source>
</reference>
<dbReference type="CDD" id="cd00067">
    <property type="entry name" value="GAL4"/>
    <property type="match status" value="1"/>
</dbReference>
<evidence type="ECO:0000256" key="3">
    <source>
        <dbReference type="SAM" id="MobiDB-lite"/>
    </source>
</evidence>
<name>A0A1B8GUT1_9PEZI</name>
<dbReference type="RefSeq" id="XP_018133310.1">
    <property type="nucleotide sequence ID" value="XM_018272441.2"/>
</dbReference>
<dbReference type="SMART" id="SM00066">
    <property type="entry name" value="GAL4"/>
    <property type="match status" value="1"/>
</dbReference>
<dbReference type="OrthoDB" id="3364175at2759"/>
<dbReference type="GeneID" id="28836323"/>
<dbReference type="GO" id="GO:0000981">
    <property type="term" value="F:DNA-binding transcription factor activity, RNA polymerase II-specific"/>
    <property type="evidence" value="ECO:0007669"/>
    <property type="project" value="InterPro"/>
</dbReference>
<feature type="compositionally biased region" description="Polar residues" evidence="3">
    <location>
        <begin position="181"/>
        <end position="199"/>
    </location>
</feature>
<dbReference type="SUPFAM" id="SSF57701">
    <property type="entry name" value="Zn2/Cys6 DNA-binding domain"/>
    <property type="match status" value="1"/>
</dbReference>
<reference evidence="5 6" key="1">
    <citation type="submission" date="2016-03" db="EMBL/GenBank/DDBJ databases">
        <title>Comparative genomics of Pseudogymnoascus destructans, the fungus causing white-nose syndrome of bats.</title>
        <authorList>
            <person name="Palmer J.M."/>
            <person name="Drees K.P."/>
            <person name="Foster J.T."/>
            <person name="Lindner D.L."/>
        </authorList>
    </citation>
    <scope>NUCLEOTIDE SEQUENCE [LARGE SCALE GENOMIC DNA]</scope>
    <source>
        <strain evidence="5 6">UAMH 10579</strain>
    </source>
</reference>
<sequence>MSKAVEDVTEVAELHTVASHESEVREGQASLSKPPKKRVSQACSRCRSRKDKCDGKKPTCSACADVDETCVYDSATKKRGLPEGYVRGLEKLWGISLRKADGLETTILKIIETGDTDPHSLAKIWNDKEGNETLVETWRRSKVYQELDRLLPLLDLSDDKPGKRKRTDPVPGRRPEEDPNLPSSIQAQIGPEQNPSPASTLGHPNDAFATSQENFVLKSSIIPREITIPSAPPLPERTWNLIDVYFSYTHCWFPIIEKHELLRLSYQYSQNRSASSPHKSGNLAVLWAVLAYADHQIRAIKPYTTTNGLDGNWTVARLYEESKAHIPPEEGDFELGHVQALLILTLLNIGQGRWSGAWILIGKAVRIAIELGFSHATDKKCLSAHVLLGCFVLDTLVALNLDRIPQLRVSDIRQIGTIDEDGLDEWNPWVDCLSLEHNSTDGRRGPAATLSTFNCLIRLTAILNSITHDESTGTVRAHKCQELLDELGSCGEMNPIKSMPASNFSDGTRPPLLPHQYHLHIAHLGTVTAVYAYLNASGNGEQASNGANLGVLAASAYKTMWLIVRHSEAFGLSIIPPTFACFIKVILRGFHKIPQSALDEQNLTSAEWQEKMFHSLSAMSSVWPAFTTLQSMLKSNLTSTQNLSQPLLPSQPAIDRHIASRDQMITQLVPHPIISDNLSSSNLDVRNGANGAHFNRTLTNNAPQSQAPPSVTSTDGRSSSWKEPTTPWNQLPSQPYDKVLNDASSVGTFTSHIDGDSTFNEFAALDAMEWNNNWDQGLLNLGFTETEMMRQDFNSFCQVPEPTSNDLVQQLLADAEVPHPLLGSIHGISDPSVLEASQTLRSMFKGW</sequence>
<dbReference type="InterPro" id="IPR036864">
    <property type="entry name" value="Zn2-C6_fun-type_DNA-bd_sf"/>
</dbReference>
<dbReference type="Gene3D" id="4.10.240.10">
    <property type="entry name" value="Zn(2)-C6 fungal-type DNA-binding domain"/>
    <property type="match status" value="1"/>
</dbReference>
<feature type="region of interest" description="Disordered" evidence="3">
    <location>
        <begin position="685"/>
        <end position="735"/>
    </location>
</feature>
<keyword evidence="2" id="KW-0539">Nucleus</keyword>
<proteinExistence type="predicted"/>
<dbReference type="Pfam" id="PF00172">
    <property type="entry name" value="Zn_clus"/>
    <property type="match status" value="1"/>
</dbReference>
<dbReference type="CDD" id="cd12148">
    <property type="entry name" value="fungal_TF_MHR"/>
    <property type="match status" value="1"/>
</dbReference>
<organism evidence="5 6">
    <name type="scientific">Pseudogymnoascus verrucosus</name>
    <dbReference type="NCBI Taxonomy" id="342668"/>
    <lineage>
        <taxon>Eukaryota</taxon>
        <taxon>Fungi</taxon>
        <taxon>Dikarya</taxon>
        <taxon>Ascomycota</taxon>
        <taxon>Pezizomycotina</taxon>
        <taxon>Leotiomycetes</taxon>
        <taxon>Thelebolales</taxon>
        <taxon>Thelebolaceae</taxon>
        <taxon>Pseudogymnoascus</taxon>
    </lineage>
</organism>
<evidence type="ECO:0000256" key="2">
    <source>
        <dbReference type="ARBA" id="ARBA00023242"/>
    </source>
</evidence>
<protein>
    <recommendedName>
        <fullName evidence="4">Zn(2)-C6 fungal-type domain-containing protein</fullName>
    </recommendedName>
</protein>
<feature type="region of interest" description="Disordered" evidence="3">
    <location>
        <begin position="1"/>
        <end position="40"/>
    </location>
</feature>
<dbReference type="STRING" id="342668.A0A1B8GUT1"/>
<keyword evidence="6" id="KW-1185">Reference proteome</keyword>
<dbReference type="EMBL" id="KV460212">
    <property type="protein sequence ID" value="OBT99577.1"/>
    <property type="molecule type" value="Genomic_DNA"/>
</dbReference>
<evidence type="ECO:0000313" key="5">
    <source>
        <dbReference type="EMBL" id="OBT99577.1"/>
    </source>
</evidence>
<feature type="compositionally biased region" description="Polar residues" evidence="3">
    <location>
        <begin position="696"/>
        <end position="733"/>
    </location>
</feature>
<dbReference type="PANTHER" id="PTHR47655">
    <property type="entry name" value="QUINIC ACID UTILIZATION ACTIVATOR"/>
    <property type="match status" value="1"/>
</dbReference>
<evidence type="ECO:0000256" key="1">
    <source>
        <dbReference type="ARBA" id="ARBA00022723"/>
    </source>
</evidence>
<gene>
    <name evidence="5" type="ORF">VE01_02937</name>
</gene>
<evidence type="ECO:0000259" key="4">
    <source>
        <dbReference type="PROSITE" id="PS50048"/>
    </source>
</evidence>
<accession>A0A1B8GUT1</accession>
<dbReference type="GO" id="GO:0045944">
    <property type="term" value="P:positive regulation of transcription by RNA polymerase II"/>
    <property type="evidence" value="ECO:0007669"/>
    <property type="project" value="TreeGrafter"/>
</dbReference>
<feature type="compositionally biased region" description="Basic and acidic residues" evidence="3">
    <location>
        <begin position="157"/>
        <end position="177"/>
    </location>
</feature>
<evidence type="ECO:0000313" key="6">
    <source>
        <dbReference type="Proteomes" id="UP000091956"/>
    </source>
</evidence>
<dbReference type="Proteomes" id="UP000091956">
    <property type="component" value="Unassembled WGS sequence"/>
</dbReference>
<feature type="domain" description="Zn(2)-C6 fungal-type" evidence="4">
    <location>
        <begin position="42"/>
        <end position="72"/>
    </location>
</feature>
<dbReference type="SMART" id="SM00906">
    <property type="entry name" value="Fungal_trans"/>
    <property type="match status" value="1"/>
</dbReference>
<keyword evidence="1" id="KW-0479">Metal-binding</keyword>
<dbReference type="PROSITE" id="PS50048">
    <property type="entry name" value="ZN2_CY6_FUNGAL_2"/>
    <property type="match status" value="1"/>
</dbReference>